<dbReference type="InterPro" id="IPR007420">
    <property type="entry name" value="DUF465"/>
</dbReference>
<name>A0A506UIC5_9HYPH</name>
<dbReference type="Pfam" id="PF04325">
    <property type="entry name" value="DUF465"/>
    <property type="match status" value="1"/>
</dbReference>
<organism evidence="1 2">
    <name type="scientific">Martelella alba</name>
    <dbReference type="NCBI Taxonomy" id="2590451"/>
    <lineage>
        <taxon>Bacteria</taxon>
        <taxon>Pseudomonadati</taxon>
        <taxon>Pseudomonadota</taxon>
        <taxon>Alphaproteobacteria</taxon>
        <taxon>Hyphomicrobiales</taxon>
        <taxon>Aurantimonadaceae</taxon>
        <taxon>Martelella</taxon>
    </lineage>
</organism>
<dbReference type="AlphaFoldDB" id="A0A506UIC5"/>
<dbReference type="EMBL" id="VHLG01000001">
    <property type="protein sequence ID" value="TPW33075.1"/>
    <property type="molecule type" value="Genomic_DNA"/>
</dbReference>
<dbReference type="Gene3D" id="6.10.280.50">
    <property type="match status" value="1"/>
</dbReference>
<protein>
    <submittedName>
        <fullName evidence="1">DUF465 domain-containing protein</fullName>
    </submittedName>
</protein>
<dbReference type="InterPro" id="IPR038444">
    <property type="entry name" value="DUF465_sf"/>
</dbReference>
<dbReference type="RefSeq" id="WP_141147010.1">
    <property type="nucleotide sequence ID" value="NZ_VHLG01000001.1"/>
</dbReference>
<keyword evidence="2" id="KW-1185">Reference proteome</keyword>
<proteinExistence type="predicted"/>
<gene>
    <name evidence="1" type="ORF">FJU08_00450</name>
</gene>
<evidence type="ECO:0000313" key="2">
    <source>
        <dbReference type="Proteomes" id="UP000318801"/>
    </source>
</evidence>
<dbReference type="Proteomes" id="UP000318801">
    <property type="component" value="Unassembled WGS sequence"/>
</dbReference>
<comment type="caution">
    <text evidence="1">The sequence shown here is derived from an EMBL/GenBank/DDBJ whole genome shotgun (WGS) entry which is preliminary data.</text>
</comment>
<reference evidence="1 2" key="1">
    <citation type="submission" date="2019-06" db="EMBL/GenBank/DDBJ databases">
        <authorList>
            <person name="Li M."/>
        </authorList>
    </citation>
    <scope>NUCLEOTIDE SEQUENCE [LARGE SCALE GENOMIC DNA]</scope>
    <source>
        <strain evidence="1 2">BGMRC2036</strain>
    </source>
</reference>
<accession>A0A506UIC5</accession>
<sequence>MPKVPHDLTEELPGFRQRMRELRQQDSRFDRLFQAYHSMNRAIFRAETKIEPADDMHMIFMRRRRMALKDEIYGMLEA</sequence>
<dbReference type="OrthoDB" id="1263265at2"/>
<evidence type="ECO:0000313" key="1">
    <source>
        <dbReference type="EMBL" id="TPW33075.1"/>
    </source>
</evidence>